<evidence type="ECO:0000313" key="2">
    <source>
        <dbReference type="Proteomes" id="UP001054837"/>
    </source>
</evidence>
<dbReference type="Proteomes" id="UP001054837">
    <property type="component" value="Unassembled WGS sequence"/>
</dbReference>
<comment type="caution">
    <text evidence="1">The sequence shown here is derived from an EMBL/GenBank/DDBJ whole genome shotgun (WGS) entry which is preliminary data.</text>
</comment>
<gene>
    <name evidence="1" type="ORF">CDAR_374301</name>
</gene>
<protein>
    <submittedName>
        <fullName evidence="1">Uncharacterized protein</fullName>
    </submittedName>
</protein>
<name>A0AAV4QTM8_9ARAC</name>
<keyword evidence="2" id="KW-1185">Reference proteome</keyword>
<evidence type="ECO:0000313" key="1">
    <source>
        <dbReference type="EMBL" id="GIY11441.1"/>
    </source>
</evidence>
<accession>A0AAV4QTM8</accession>
<sequence>MPILAKGRPSTHTKPMRVPLRAFNQESGSTGLCGSSHFIGPVHWLAVQLGSAFFILGGQINDVDTGHRKTVPALKSGCGCGWMKMTVF</sequence>
<proteinExistence type="predicted"/>
<reference evidence="1 2" key="1">
    <citation type="submission" date="2021-06" db="EMBL/GenBank/DDBJ databases">
        <title>Caerostris darwini draft genome.</title>
        <authorList>
            <person name="Kono N."/>
            <person name="Arakawa K."/>
        </authorList>
    </citation>
    <scope>NUCLEOTIDE SEQUENCE [LARGE SCALE GENOMIC DNA]</scope>
</reference>
<dbReference type="EMBL" id="BPLQ01004905">
    <property type="protein sequence ID" value="GIY11441.1"/>
    <property type="molecule type" value="Genomic_DNA"/>
</dbReference>
<dbReference type="AlphaFoldDB" id="A0AAV4QTM8"/>
<organism evidence="1 2">
    <name type="scientific">Caerostris darwini</name>
    <dbReference type="NCBI Taxonomy" id="1538125"/>
    <lineage>
        <taxon>Eukaryota</taxon>
        <taxon>Metazoa</taxon>
        <taxon>Ecdysozoa</taxon>
        <taxon>Arthropoda</taxon>
        <taxon>Chelicerata</taxon>
        <taxon>Arachnida</taxon>
        <taxon>Araneae</taxon>
        <taxon>Araneomorphae</taxon>
        <taxon>Entelegynae</taxon>
        <taxon>Araneoidea</taxon>
        <taxon>Araneidae</taxon>
        <taxon>Caerostris</taxon>
    </lineage>
</organism>